<feature type="region of interest" description="Disordered" evidence="3">
    <location>
        <begin position="710"/>
        <end position="730"/>
    </location>
</feature>
<name>A0A0G0UX47_9BACT</name>
<dbReference type="PANTHER" id="PTHR44019:SF8">
    <property type="entry name" value="POC1 CENTRIOLAR PROTEIN HOMOLOG"/>
    <property type="match status" value="1"/>
</dbReference>
<keyword evidence="2" id="KW-0677">Repeat</keyword>
<organism evidence="5 6">
    <name type="scientific">Candidatus Roizmanbacteria bacterium GW2011_GWA1_41_13</name>
    <dbReference type="NCBI Taxonomy" id="1618474"/>
    <lineage>
        <taxon>Bacteria</taxon>
        <taxon>Candidatus Roizmaniibacteriota</taxon>
    </lineage>
</organism>
<keyword evidence="1" id="KW-0853">WD repeat</keyword>
<dbReference type="InterPro" id="IPR011047">
    <property type="entry name" value="Quinoprotein_ADH-like_sf"/>
</dbReference>
<sequence length="730" mass="80446">MKLKRIVVFVSAIIVSFSILYTTVSAEDKSTPGSIIPKLSKTPNDPELLNGHVYPFWGPPCQRYTYSVVYRDKEGRKPEYMKIYFNGQMIDMQPAFDKSTAGKKDYQKGVRYEYKYVPNKIDSNFYYFEASNGLGKARASIIDSPDNGPVLFTTPFDKNEIAVVERDSGKKILSFSTGEEWVGGIALSDDGKYLAAKTSKHIYLFDTSKPKEPLWSFNCEQCRIGDDVKGGIDISGDGSKIISAFGERIALFDKSSNKPLWMYDKPANSYNVAISKDGKYMAAATAGEESNLNSNLVILWGDKSGKPLWQYHASGNFHDVSLSDDGKFISGSTGCPDRRAYLFSRDSNTPLIKTDPLTRDSPVHRSKISSDGSLFAVGSEAGDGAVFLFSKDSKNPVWKFPVPQSSSVRALNYTPDGKYIGAATFDGDAYIFGKNKNTPIAEWKVNASLGGVDIADDGSFIATGGTDNKLYLFDKNTKLKTEIPFNEYIEEIDISANGKYIAVGTGGSVYFFETYISQDRGKTFDCSKVIEPISESQMMKEAGYGEFGGQVTSSLCGDGRCEGPETINNCARDCDPNLKINRKTPGMLFGFGSLGSLVLLGIFTALRKFKFLEKPKLMLRKLNRTKPLVYLHLTVKKMNIILSVLVITFFSLILIAAFINRPEEEKVFEKIREKEESIETTDTQEGAATINQAEKNTSNGSGSAICGNNLCEPSFGETKENCPKDCTGGD</sequence>
<evidence type="ECO:0000313" key="5">
    <source>
        <dbReference type="EMBL" id="KKR92081.1"/>
    </source>
</evidence>
<accession>A0A0G0UX47</accession>
<dbReference type="PANTHER" id="PTHR44019">
    <property type="entry name" value="WD REPEAT-CONTAINING PROTEIN 55"/>
    <property type="match status" value="1"/>
</dbReference>
<keyword evidence="4" id="KW-0812">Transmembrane</keyword>
<feature type="transmembrane region" description="Helical" evidence="4">
    <location>
        <begin position="586"/>
        <end position="606"/>
    </location>
</feature>
<dbReference type="SUPFAM" id="SSF50998">
    <property type="entry name" value="Quinoprotein alcohol dehydrogenase-like"/>
    <property type="match status" value="1"/>
</dbReference>
<dbReference type="InterPro" id="IPR001680">
    <property type="entry name" value="WD40_rpt"/>
</dbReference>
<evidence type="ECO:0000256" key="2">
    <source>
        <dbReference type="ARBA" id="ARBA00022737"/>
    </source>
</evidence>
<evidence type="ECO:0000256" key="4">
    <source>
        <dbReference type="SAM" id="Phobius"/>
    </source>
</evidence>
<dbReference type="Pfam" id="PF00400">
    <property type="entry name" value="WD40"/>
    <property type="match status" value="1"/>
</dbReference>
<proteinExistence type="predicted"/>
<keyword evidence="4" id="KW-0472">Membrane</keyword>
<gene>
    <name evidence="5" type="ORF">UU41_C0030G0013</name>
</gene>
<dbReference type="EMBL" id="LCAN01000030">
    <property type="protein sequence ID" value="KKR92081.1"/>
    <property type="molecule type" value="Genomic_DNA"/>
</dbReference>
<keyword evidence="4" id="KW-1133">Transmembrane helix</keyword>
<dbReference type="InterPro" id="IPR050505">
    <property type="entry name" value="WDR55/POC1"/>
</dbReference>
<dbReference type="Proteomes" id="UP000034961">
    <property type="component" value="Unassembled WGS sequence"/>
</dbReference>
<dbReference type="Gene3D" id="2.130.10.10">
    <property type="entry name" value="YVTN repeat-like/Quinoprotein amine dehydrogenase"/>
    <property type="match status" value="2"/>
</dbReference>
<evidence type="ECO:0000256" key="3">
    <source>
        <dbReference type="SAM" id="MobiDB-lite"/>
    </source>
</evidence>
<protein>
    <submittedName>
        <fullName evidence="5">WD40-repeat containing protein</fullName>
    </submittedName>
</protein>
<feature type="transmembrane region" description="Helical" evidence="4">
    <location>
        <begin position="640"/>
        <end position="659"/>
    </location>
</feature>
<dbReference type="AlphaFoldDB" id="A0A0G0UX47"/>
<evidence type="ECO:0000256" key="1">
    <source>
        <dbReference type="ARBA" id="ARBA00022574"/>
    </source>
</evidence>
<evidence type="ECO:0000313" key="6">
    <source>
        <dbReference type="Proteomes" id="UP000034961"/>
    </source>
</evidence>
<comment type="caution">
    <text evidence="5">The sequence shown here is derived from an EMBL/GenBank/DDBJ whole genome shotgun (WGS) entry which is preliminary data.</text>
</comment>
<reference evidence="5 6" key="1">
    <citation type="journal article" date="2015" name="Nature">
        <title>rRNA introns, odd ribosomes, and small enigmatic genomes across a large radiation of phyla.</title>
        <authorList>
            <person name="Brown C.T."/>
            <person name="Hug L.A."/>
            <person name="Thomas B.C."/>
            <person name="Sharon I."/>
            <person name="Castelle C.J."/>
            <person name="Singh A."/>
            <person name="Wilkins M.J."/>
            <person name="Williams K.H."/>
            <person name="Banfield J.F."/>
        </authorList>
    </citation>
    <scope>NUCLEOTIDE SEQUENCE [LARGE SCALE GENOMIC DNA]</scope>
</reference>
<dbReference type="SMART" id="SM00320">
    <property type="entry name" value="WD40"/>
    <property type="match status" value="6"/>
</dbReference>
<dbReference type="InterPro" id="IPR015943">
    <property type="entry name" value="WD40/YVTN_repeat-like_dom_sf"/>
</dbReference>